<dbReference type="InterPro" id="IPR052356">
    <property type="entry name" value="Thiol_S-MT"/>
</dbReference>
<dbReference type="SUPFAM" id="SSF53335">
    <property type="entry name" value="S-adenosyl-L-methionine-dependent methyltransferases"/>
    <property type="match status" value="1"/>
</dbReference>
<evidence type="ECO:0000313" key="2">
    <source>
        <dbReference type="EMBL" id="KAF2711981.1"/>
    </source>
</evidence>
<keyword evidence="1" id="KW-0472">Membrane</keyword>
<dbReference type="Proteomes" id="UP000799428">
    <property type="component" value="Unassembled WGS sequence"/>
</dbReference>
<dbReference type="AlphaFoldDB" id="A0A6G1KHV2"/>
<organism evidence="2 3">
    <name type="scientific">Pleomassaria siparia CBS 279.74</name>
    <dbReference type="NCBI Taxonomy" id="1314801"/>
    <lineage>
        <taxon>Eukaryota</taxon>
        <taxon>Fungi</taxon>
        <taxon>Dikarya</taxon>
        <taxon>Ascomycota</taxon>
        <taxon>Pezizomycotina</taxon>
        <taxon>Dothideomycetes</taxon>
        <taxon>Pleosporomycetidae</taxon>
        <taxon>Pleosporales</taxon>
        <taxon>Pleomassariaceae</taxon>
        <taxon>Pleomassaria</taxon>
    </lineage>
</organism>
<reference evidence="2" key="1">
    <citation type="journal article" date="2020" name="Stud. Mycol.">
        <title>101 Dothideomycetes genomes: a test case for predicting lifestyles and emergence of pathogens.</title>
        <authorList>
            <person name="Haridas S."/>
            <person name="Albert R."/>
            <person name="Binder M."/>
            <person name="Bloem J."/>
            <person name="Labutti K."/>
            <person name="Salamov A."/>
            <person name="Andreopoulos B."/>
            <person name="Baker S."/>
            <person name="Barry K."/>
            <person name="Bills G."/>
            <person name="Bluhm B."/>
            <person name="Cannon C."/>
            <person name="Castanera R."/>
            <person name="Culley D."/>
            <person name="Daum C."/>
            <person name="Ezra D."/>
            <person name="Gonzalez J."/>
            <person name="Henrissat B."/>
            <person name="Kuo A."/>
            <person name="Liang C."/>
            <person name="Lipzen A."/>
            <person name="Lutzoni F."/>
            <person name="Magnuson J."/>
            <person name="Mondo S."/>
            <person name="Nolan M."/>
            <person name="Ohm R."/>
            <person name="Pangilinan J."/>
            <person name="Park H.-J."/>
            <person name="Ramirez L."/>
            <person name="Alfaro M."/>
            <person name="Sun H."/>
            <person name="Tritt A."/>
            <person name="Yoshinaga Y."/>
            <person name="Zwiers L.-H."/>
            <person name="Turgeon B."/>
            <person name="Goodwin S."/>
            <person name="Spatafora J."/>
            <person name="Crous P."/>
            <person name="Grigoriev I."/>
        </authorList>
    </citation>
    <scope>NUCLEOTIDE SEQUENCE</scope>
    <source>
        <strain evidence="2">CBS 279.74</strain>
    </source>
</reference>
<keyword evidence="3" id="KW-1185">Reference proteome</keyword>
<dbReference type="EMBL" id="MU005766">
    <property type="protein sequence ID" value="KAF2711981.1"/>
    <property type="molecule type" value="Genomic_DNA"/>
</dbReference>
<evidence type="ECO:0000313" key="3">
    <source>
        <dbReference type="Proteomes" id="UP000799428"/>
    </source>
</evidence>
<dbReference type="InterPro" id="IPR029063">
    <property type="entry name" value="SAM-dependent_MTases_sf"/>
</dbReference>
<dbReference type="CDD" id="cd02440">
    <property type="entry name" value="AdoMet_MTases"/>
    <property type="match status" value="1"/>
</dbReference>
<keyword evidence="2" id="KW-0808">Transferase</keyword>
<dbReference type="GO" id="GO:0032259">
    <property type="term" value="P:methylation"/>
    <property type="evidence" value="ECO:0007669"/>
    <property type="project" value="UniProtKB-KW"/>
</dbReference>
<name>A0A6G1KHV2_9PLEO</name>
<dbReference type="Pfam" id="PF13489">
    <property type="entry name" value="Methyltransf_23"/>
    <property type="match status" value="1"/>
</dbReference>
<dbReference type="Gene3D" id="3.40.50.150">
    <property type="entry name" value="Vaccinia Virus protein VP39"/>
    <property type="match status" value="1"/>
</dbReference>
<dbReference type="PANTHER" id="PTHR45036">
    <property type="entry name" value="METHYLTRANSFERASE LIKE 7B"/>
    <property type="match status" value="1"/>
</dbReference>
<keyword evidence="1" id="KW-1133">Transmembrane helix</keyword>
<feature type="transmembrane region" description="Helical" evidence="1">
    <location>
        <begin position="20"/>
        <end position="38"/>
    </location>
</feature>
<evidence type="ECO:0000256" key="1">
    <source>
        <dbReference type="SAM" id="Phobius"/>
    </source>
</evidence>
<protein>
    <submittedName>
        <fullName evidence="2">S-adenosyl-L-methionine-dependent methyltransferase</fullName>
    </submittedName>
</protein>
<dbReference type="OrthoDB" id="540004at2759"/>
<dbReference type="GO" id="GO:0008168">
    <property type="term" value="F:methyltransferase activity"/>
    <property type="evidence" value="ECO:0007669"/>
    <property type="project" value="UniProtKB-KW"/>
</dbReference>
<keyword evidence="2" id="KW-0489">Methyltransferase</keyword>
<keyword evidence="1" id="KW-0812">Transmembrane</keyword>
<accession>A0A6G1KHV2</accession>
<sequence length="284" mass="31391">MPLPARVTQDMRMVLRPSMLFSSAIYHFVMTVFEIVFVERAPSKLLSLTQVRYRSFASLWAANGEAMSATMPGHLDSLLRNCAGLVLDVGPGSGVLLSRFNPQEITAIYGVEPAEELHAALEQNAIKANLDGRFHALICGAEPNSLIPALHKSGLLGDGMADQGVFDEICCVRVLCGVPHLRETLQSLYTLLKPGGRMVVCEHVVNPWRNEGRVIARVLQALFTLMGWPFFLGGCELQRDTETYLREAGEWSEFKLVHVDPRDSIPFIVGELKKASKPTVSNEE</sequence>
<dbReference type="PANTHER" id="PTHR45036:SF1">
    <property type="entry name" value="METHYLTRANSFERASE LIKE 7A"/>
    <property type="match status" value="1"/>
</dbReference>
<gene>
    <name evidence="2" type="ORF">K504DRAFT_452239</name>
</gene>
<proteinExistence type="predicted"/>